<reference evidence="1 2" key="1">
    <citation type="journal article" date="2023" name="G3 (Bethesda)">
        <title>A chromosome-length genome assembly and annotation of blackberry (Rubus argutus, cv. 'Hillquist').</title>
        <authorList>
            <person name="Bruna T."/>
            <person name="Aryal R."/>
            <person name="Dudchenko O."/>
            <person name="Sargent D.J."/>
            <person name="Mead D."/>
            <person name="Buti M."/>
            <person name="Cavallini A."/>
            <person name="Hytonen T."/>
            <person name="Andres J."/>
            <person name="Pham M."/>
            <person name="Weisz D."/>
            <person name="Mascagni F."/>
            <person name="Usai G."/>
            <person name="Natali L."/>
            <person name="Bassil N."/>
            <person name="Fernandez G.E."/>
            <person name="Lomsadze A."/>
            <person name="Armour M."/>
            <person name="Olukolu B."/>
            <person name="Poorten T."/>
            <person name="Britton C."/>
            <person name="Davik J."/>
            <person name="Ashrafi H."/>
            <person name="Aiden E.L."/>
            <person name="Borodovsky M."/>
            <person name="Worthington M."/>
        </authorList>
    </citation>
    <scope>NUCLEOTIDE SEQUENCE [LARGE SCALE GENOMIC DNA]</scope>
    <source>
        <strain evidence="1">PI 553951</strain>
    </source>
</reference>
<evidence type="ECO:0000313" key="1">
    <source>
        <dbReference type="EMBL" id="KAK9912184.1"/>
    </source>
</evidence>
<keyword evidence="2" id="KW-1185">Reference proteome</keyword>
<gene>
    <name evidence="1" type="ORF">M0R45_036056</name>
</gene>
<evidence type="ECO:0008006" key="3">
    <source>
        <dbReference type="Google" id="ProtNLM"/>
    </source>
</evidence>
<sequence length="91" mass="10183">MCGVWARRVRAEKLDGEAGGSSYGIEHGLSREMRCRQWHLAGMPTEEEARHRRCGGTDSTPCLGRHWDQCTEVISDSSGNEVDGLHGKEWI</sequence>
<evidence type="ECO:0000313" key="2">
    <source>
        <dbReference type="Proteomes" id="UP001457282"/>
    </source>
</evidence>
<dbReference type="EMBL" id="JBEDUW010000007">
    <property type="protein sequence ID" value="KAK9912184.1"/>
    <property type="molecule type" value="Genomic_DNA"/>
</dbReference>
<protein>
    <recommendedName>
        <fullName evidence="3">MHC class I antigen</fullName>
    </recommendedName>
</protein>
<accession>A0AAW1VZ49</accession>
<name>A0AAW1VZ49_RUBAR</name>
<comment type="caution">
    <text evidence="1">The sequence shown here is derived from an EMBL/GenBank/DDBJ whole genome shotgun (WGS) entry which is preliminary data.</text>
</comment>
<dbReference type="AlphaFoldDB" id="A0AAW1VZ49"/>
<dbReference type="Proteomes" id="UP001457282">
    <property type="component" value="Unassembled WGS sequence"/>
</dbReference>
<proteinExistence type="predicted"/>
<organism evidence="1 2">
    <name type="scientific">Rubus argutus</name>
    <name type="common">Southern blackberry</name>
    <dbReference type="NCBI Taxonomy" id="59490"/>
    <lineage>
        <taxon>Eukaryota</taxon>
        <taxon>Viridiplantae</taxon>
        <taxon>Streptophyta</taxon>
        <taxon>Embryophyta</taxon>
        <taxon>Tracheophyta</taxon>
        <taxon>Spermatophyta</taxon>
        <taxon>Magnoliopsida</taxon>
        <taxon>eudicotyledons</taxon>
        <taxon>Gunneridae</taxon>
        <taxon>Pentapetalae</taxon>
        <taxon>rosids</taxon>
        <taxon>fabids</taxon>
        <taxon>Rosales</taxon>
        <taxon>Rosaceae</taxon>
        <taxon>Rosoideae</taxon>
        <taxon>Rosoideae incertae sedis</taxon>
        <taxon>Rubus</taxon>
    </lineage>
</organism>